<dbReference type="Gene3D" id="2.60.40.10">
    <property type="entry name" value="Immunoglobulins"/>
    <property type="match status" value="1"/>
</dbReference>
<proteinExistence type="predicted"/>
<dbReference type="InterPro" id="IPR044016">
    <property type="entry name" value="Big_13"/>
</dbReference>
<dbReference type="InterPro" id="IPR041339">
    <property type="entry name" value="Ig-like_bac"/>
</dbReference>
<evidence type="ECO:0000313" key="3">
    <source>
        <dbReference type="EMBL" id="MCL1107899.1"/>
    </source>
</evidence>
<dbReference type="EMBL" id="JAKILJ010000124">
    <property type="protein sequence ID" value="MCL1107899.1"/>
    <property type="molecule type" value="Genomic_DNA"/>
</dbReference>
<dbReference type="AlphaFoldDB" id="A0A9X1Z9L1"/>
<reference evidence="3" key="1">
    <citation type="submission" date="2022-01" db="EMBL/GenBank/DDBJ databases">
        <title>Whole genome-based taxonomy of the Shewanellaceae.</title>
        <authorList>
            <person name="Martin-Rodriguez A.J."/>
        </authorList>
    </citation>
    <scope>NUCLEOTIDE SEQUENCE</scope>
    <source>
        <strain evidence="3">DSM 23803</strain>
    </source>
</reference>
<feature type="domain" description="Cell-surface Ig-like bacterial" evidence="1">
    <location>
        <begin position="76"/>
        <end position="155"/>
    </location>
</feature>
<feature type="domain" description="Bacterial Ig-like" evidence="2">
    <location>
        <begin position="273"/>
        <end position="348"/>
    </location>
</feature>
<dbReference type="Proteomes" id="UP001139408">
    <property type="component" value="Unassembled WGS sequence"/>
</dbReference>
<gene>
    <name evidence="3" type="ORF">L2749_22165</name>
</gene>
<keyword evidence="4" id="KW-1185">Reference proteome</keyword>
<evidence type="ECO:0000259" key="2">
    <source>
        <dbReference type="Pfam" id="PF19077"/>
    </source>
</evidence>
<sequence>TYQPGTEVTLEGGILIINDDGSYIFTPNDNWNGTVPAITYTTNTGETATLTIEITPVDDPTVTVDDVVTVSEDTPATGNVLGNDSDPDSDLSVVSFEVEGETYQPGTEVTLEGGILIINDDGSYIFTPNDNWNGTVPVITYTTNTGETATLTIEVTPVPDGAPTVIINTDLNDDGFISNEELGGATEVNVTIGLDDTGAQAGDTLVVNGVEVVLTQDDIDNGNVNLDLPAPDEGEEIEVVAVIVDSTGNTSPEGSDSAILDTTPPVITVDAPALTNDTTPTITGTTDAPVGSTVTLIITDSEGNQQTITTTVQPDGTYEVDVRDPLAEGGYTVVAEVTDPAGNTATDNNDGIVDITSPAPTVEFSGMGSDGVFNSDEIGTDGTVTATVTLATGTQVGDTLIVTDGNGNELFNGLVTSDMLTNGLDVEVPVTAGATDVDVTAQVIDIAGNPSATAMDKQPVDNVAAPAPTIEFSGMGSDGVFNSDEIGTDGTVTATVTLATGTQVGDTLIVTDGNGNELFNGPVTSDMLTNGLDVEVPVTAGATDVDVTAQVIDIAGNPSATAMDNQPVDNVAAPAPTVEFSGMGSDGVFNSDEIGTDGTVTATVTLATGTQVGDTLIVTDGNGNELFNGPVTSDMLTNGLDVEVPVTAGATDVDVTAQVIDIAGNPSATAMDNQPVDNVAAPAP</sequence>
<comment type="caution">
    <text evidence="3">The sequence shown here is derived from an EMBL/GenBank/DDBJ whole genome shotgun (WGS) entry which is preliminary data.</text>
</comment>
<dbReference type="Pfam" id="PF19077">
    <property type="entry name" value="Big_13"/>
    <property type="match status" value="1"/>
</dbReference>
<dbReference type="PANTHER" id="PTHR34677:SF3">
    <property type="entry name" value="BACTERIAL IG-LIKE DOMAIN-CONTAINING PROTEIN"/>
    <property type="match status" value="1"/>
</dbReference>
<name>A0A9X1Z9L1_9GAMM</name>
<evidence type="ECO:0000313" key="4">
    <source>
        <dbReference type="Proteomes" id="UP001139408"/>
    </source>
</evidence>
<feature type="domain" description="Cell-surface Ig-like bacterial" evidence="1">
    <location>
        <begin position="1"/>
        <end position="54"/>
    </location>
</feature>
<accession>A0A9X1Z9L1</accession>
<dbReference type="PROSITE" id="PS00018">
    <property type="entry name" value="EF_HAND_1"/>
    <property type="match status" value="1"/>
</dbReference>
<evidence type="ECO:0000259" key="1">
    <source>
        <dbReference type="Pfam" id="PF18200"/>
    </source>
</evidence>
<protein>
    <submittedName>
        <fullName evidence="3">Ig-like domain-containing protein</fullName>
    </submittedName>
</protein>
<dbReference type="InterPro" id="IPR013783">
    <property type="entry name" value="Ig-like_fold"/>
</dbReference>
<dbReference type="Gene3D" id="2.60.40.1200">
    <property type="match status" value="2"/>
</dbReference>
<organism evidence="3 4">
    <name type="scientific">Shewanella algicola</name>
    <dbReference type="NCBI Taxonomy" id="640633"/>
    <lineage>
        <taxon>Bacteria</taxon>
        <taxon>Pseudomonadati</taxon>
        <taxon>Pseudomonadota</taxon>
        <taxon>Gammaproteobacteria</taxon>
        <taxon>Alteromonadales</taxon>
        <taxon>Shewanellaceae</taxon>
        <taxon>Shewanella</taxon>
    </lineage>
</organism>
<dbReference type="Pfam" id="PF18200">
    <property type="entry name" value="Big_11"/>
    <property type="match status" value="2"/>
</dbReference>
<feature type="non-terminal residue" evidence="3">
    <location>
        <position position="1"/>
    </location>
</feature>
<dbReference type="InterPro" id="IPR018247">
    <property type="entry name" value="EF_Hand_1_Ca_BS"/>
</dbReference>
<feature type="non-terminal residue" evidence="3">
    <location>
        <position position="684"/>
    </location>
</feature>
<dbReference type="PANTHER" id="PTHR34677">
    <property type="match status" value="1"/>
</dbReference>
<dbReference type="RefSeq" id="WP_248972684.1">
    <property type="nucleotide sequence ID" value="NZ_JAKILJ010000124.1"/>
</dbReference>